<dbReference type="InterPro" id="IPR050086">
    <property type="entry name" value="MetN_ABC_transporter-like"/>
</dbReference>
<dbReference type="InterPro" id="IPR027417">
    <property type="entry name" value="P-loop_NTPase"/>
</dbReference>
<dbReference type="GO" id="GO:0015424">
    <property type="term" value="F:ABC-type amino acid transporter activity"/>
    <property type="evidence" value="ECO:0007669"/>
    <property type="project" value="InterPro"/>
</dbReference>
<evidence type="ECO:0000259" key="8">
    <source>
        <dbReference type="PROSITE" id="PS50893"/>
    </source>
</evidence>
<dbReference type="InterPro" id="IPR017871">
    <property type="entry name" value="ABC_transporter-like_CS"/>
</dbReference>
<keyword evidence="6 9" id="KW-0067">ATP-binding</keyword>
<dbReference type="SUPFAM" id="SSF52540">
    <property type="entry name" value="P-loop containing nucleoside triphosphate hydrolases"/>
    <property type="match status" value="1"/>
</dbReference>
<dbReference type="GO" id="GO:0016887">
    <property type="term" value="F:ATP hydrolysis activity"/>
    <property type="evidence" value="ECO:0007669"/>
    <property type="project" value="InterPro"/>
</dbReference>
<dbReference type="EMBL" id="AJXZ01000006">
    <property type="protein sequence ID" value="EIM76983.1"/>
    <property type="molecule type" value="Genomic_DNA"/>
</dbReference>
<protein>
    <submittedName>
        <fullName evidence="9">Opine permease ATP-binding protein</fullName>
    </submittedName>
</protein>
<dbReference type="SMART" id="SM00382">
    <property type="entry name" value="AAA"/>
    <property type="match status" value="1"/>
</dbReference>
<dbReference type="PROSITE" id="PS50893">
    <property type="entry name" value="ABC_TRANSPORTER_2"/>
    <property type="match status" value="1"/>
</dbReference>
<organism evidence="9 10">
    <name type="scientific">Nitratireductor aquibiodomus RA22</name>
    <dbReference type="NCBI Taxonomy" id="1189611"/>
    <lineage>
        <taxon>Bacteria</taxon>
        <taxon>Pseudomonadati</taxon>
        <taxon>Pseudomonadota</taxon>
        <taxon>Alphaproteobacteria</taxon>
        <taxon>Hyphomicrobiales</taxon>
        <taxon>Phyllobacteriaceae</taxon>
        <taxon>Nitratireductor</taxon>
    </lineage>
</organism>
<sequence>MTRSSFDKAQGDAVPTIETLDLCKNFGTLEVLKKVSFQAHEHQVVSIIGASGSGKSTFLRCLNFLEQPTRGEIRFKGRRLAVDGAQMPDQKDIERLRCSAGMVFQQFNLWSHWTVLENVTKVPVHVYGVPRKEAEERAIDLLASVGLSEKRDSYPAALSGGQQQRVAIARALAVNPELLLFDEPTSALDPELVGEVLSVIRSLTEQGRTMIVVTHEMGFAREVSDRVVFFHNGQIEEDGPPDETMRNPRSPKLAAFLKSAR</sequence>
<evidence type="ECO:0000256" key="1">
    <source>
        <dbReference type="ARBA" id="ARBA00004202"/>
    </source>
</evidence>
<dbReference type="PATRIC" id="fig|1189611.3.peg.803"/>
<accession>I5C581</accession>
<dbReference type="Pfam" id="PF00005">
    <property type="entry name" value="ABC_tran"/>
    <property type="match status" value="1"/>
</dbReference>
<dbReference type="AlphaFoldDB" id="I5C581"/>
<dbReference type="OrthoDB" id="9802264at2"/>
<dbReference type="PANTHER" id="PTHR43166">
    <property type="entry name" value="AMINO ACID IMPORT ATP-BINDING PROTEIN"/>
    <property type="match status" value="1"/>
</dbReference>
<evidence type="ECO:0000256" key="4">
    <source>
        <dbReference type="ARBA" id="ARBA00022475"/>
    </source>
</evidence>
<feature type="domain" description="ABC transporter" evidence="8">
    <location>
        <begin position="17"/>
        <end position="257"/>
    </location>
</feature>
<dbReference type="CDD" id="cd03262">
    <property type="entry name" value="ABC_HisP_GlnQ"/>
    <property type="match status" value="1"/>
</dbReference>
<evidence type="ECO:0000256" key="2">
    <source>
        <dbReference type="ARBA" id="ARBA00005417"/>
    </source>
</evidence>
<dbReference type="GO" id="GO:0005524">
    <property type="term" value="F:ATP binding"/>
    <property type="evidence" value="ECO:0007669"/>
    <property type="project" value="UniProtKB-KW"/>
</dbReference>
<dbReference type="Gene3D" id="3.40.50.300">
    <property type="entry name" value="P-loop containing nucleotide triphosphate hydrolases"/>
    <property type="match status" value="1"/>
</dbReference>
<evidence type="ECO:0000256" key="3">
    <source>
        <dbReference type="ARBA" id="ARBA00022448"/>
    </source>
</evidence>
<dbReference type="InterPro" id="IPR003439">
    <property type="entry name" value="ABC_transporter-like_ATP-bd"/>
</dbReference>
<evidence type="ECO:0000313" key="9">
    <source>
        <dbReference type="EMBL" id="EIM76983.1"/>
    </source>
</evidence>
<dbReference type="PANTHER" id="PTHR43166:SF35">
    <property type="entry name" value="L-CYSTINE IMPORT ATP-BINDING PROTEIN TCYN"/>
    <property type="match status" value="1"/>
</dbReference>
<keyword evidence="5" id="KW-0547">Nucleotide-binding</keyword>
<evidence type="ECO:0000256" key="5">
    <source>
        <dbReference type="ARBA" id="ARBA00022741"/>
    </source>
</evidence>
<evidence type="ECO:0000256" key="6">
    <source>
        <dbReference type="ARBA" id="ARBA00022840"/>
    </source>
</evidence>
<evidence type="ECO:0000313" key="10">
    <source>
        <dbReference type="Proteomes" id="UP000004622"/>
    </source>
</evidence>
<comment type="subcellular location">
    <subcellularLocation>
        <location evidence="1">Cell membrane</location>
        <topology evidence="1">Peripheral membrane protein</topology>
    </subcellularLocation>
</comment>
<dbReference type="PROSITE" id="PS00211">
    <property type="entry name" value="ABC_TRANSPORTER_1"/>
    <property type="match status" value="1"/>
</dbReference>
<dbReference type="Proteomes" id="UP000004622">
    <property type="component" value="Unassembled WGS sequence"/>
</dbReference>
<dbReference type="InterPro" id="IPR030679">
    <property type="entry name" value="ABC_ATPase_HisP-typ"/>
</dbReference>
<dbReference type="RefSeq" id="WP_007007381.1">
    <property type="nucleotide sequence ID" value="NZ_AJXZ01000006.1"/>
</dbReference>
<keyword evidence="3" id="KW-0813">Transport</keyword>
<keyword evidence="4" id="KW-1003">Cell membrane</keyword>
<dbReference type="PIRSF" id="PIRSF039085">
    <property type="entry name" value="ABC_ATPase_HisP"/>
    <property type="match status" value="1"/>
</dbReference>
<keyword evidence="7" id="KW-0472">Membrane</keyword>
<proteinExistence type="inferred from homology"/>
<dbReference type="GO" id="GO:0005886">
    <property type="term" value="C:plasma membrane"/>
    <property type="evidence" value="ECO:0007669"/>
    <property type="project" value="UniProtKB-SubCell"/>
</dbReference>
<comment type="caution">
    <text evidence="9">The sequence shown here is derived from an EMBL/GenBank/DDBJ whole genome shotgun (WGS) entry which is preliminary data.</text>
</comment>
<gene>
    <name evidence="9" type="ORF">A33O_03900</name>
</gene>
<reference evidence="9 10" key="1">
    <citation type="journal article" date="2012" name="J. Bacteriol.">
        <title>Genome Sequence of Nitratireductor aquibiodomus Strain RA22.</title>
        <authorList>
            <person name="Singh A."/>
            <person name="Jangir P.K."/>
            <person name="Kumari C."/>
            <person name="Sharma R."/>
        </authorList>
    </citation>
    <scope>NUCLEOTIDE SEQUENCE [LARGE SCALE GENOMIC DNA]</scope>
    <source>
        <strain evidence="9 10">RA22</strain>
    </source>
</reference>
<name>I5C581_9HYPH</name>
<dbReference type="InterPro" id="IPR003593">
    <property type="entry name" value="AAA+_ATPase"/>
</dbReference>
<evidence type="ECO:0000256" key="7">
    <source>
        <dbReference type="ARBA" id="ARBA00023136"/>
    </source>
</evidence>
<dbReference type="FunFam" id="3.40.50.300:FF:000020">
    <property type="entry name" value="Amino acid ABC transporter ATP-binding component"/>
    <property type="match status" value="1"/>
</dbReference>
<comment type="similarity">
    <text evidence="2">Belongs to the ABC transporter superfamily.</text>
</comment>